<feature type="domain" description="Topo IA-type catalytic" evidence="16">
    <location>
        <begin position="136"/>
        <end position="574"/>
    </location>
</feature>
<dbReference type="InterPro" id="IPR023405">
    <property type="entry name" value="Topo_IA_core_domain"/>
</dbReference>
<dbReference type="PROSITE" id="PS00396">
    <property type="entry name" value="TOPO_IA_1"/>
    <property type="match status" value="1"/>
</dbReference>
<dbReference type="InterPro" id="IPR013824">
    <property type="entry name" value="Topo_IA_cen_sub1"/>
</dbReference>
<dbReference type="SMART" id="SM00437">
    <property type="entry name" value="TOP1Ac"/>
    <property type="match status" value="1"/>
</dbReference>
<comment type="catalytic activity">
    <reaction evidence="1">
        <text>ATP-independent breakage of single-stranded DNA, followed by passage and rejoining.</text>
        <dbReference type="EC" id="5.6.2.1"/>
    </reaction>
</comment>
<dbReference type="PROSITE" id="PS52039">
    <property type="entry name" value="TOPO_IA_2"/>
    <property type="match status" value="1"/>
</dbReference>
<dbReference type="InterPro" id="IPR023406">
    <property type="entry name" value="Topo_IA_AS"/>
</dbReference>
<evidence type="ECO:0000256" key="11">
    <source>
        <dbReference type="ARBA" id="ARBA00030003"/>
    </source>
</evidence>
<dbReference type="GO" id="GO:0006265">
    <property type="term" value="P:DNA topological change"/>
    <property type="evidence" value="ECO:0007669"/>
    <property type="project" value="InterPro"/>
</dbReference>
<proteinExistence type="inferred from homology"/>
<dbReference type="GO" id="GO:0003917">
    <property type="term" value="F:DNA topoisomerase type I (single strand cut, ATP-independent) activity"/>
    <property type="evidence" value="ECO:0007669"/>
    <property type="project" value="UniProtKB-EC"/>
</dbReference>
<dbReference type="Gene3D" id="1.10.460.10">
    <property type="entry name" value="Topoisomerase I, domain 2"/>
    <property type="match status" value="1"/>
</dbReference>
<dbReference type="SMART" id="SM00436">
    <property type="entry name" value="TOP1Bc"/>
    <property type="match status" value="1"/>
</dbReference>
<dbReference type="InterPro" id="IPR006171">
    <property type="entry name" value="TOPRIM_dom"/>
</dbReference>
<dbReference type="InterPro" id="IPR000380">
    <property type="entry name" value="Topo_IA"/>
</dbReference>
<dbReference type="InterPro" id="IPR013825">
    <property type="entry name" value="Topo_IA_cen_sub2"/>
</dbReference>
<keyword evidence="8" id="KW-0799">Topoisomerase</keyword>
<evidence type="ECO:0000256" key="7">
    <source>
        <dbReference type="ARBA" id="ARBA00022842"/>
    </source>
</evidence>
<evidence type="ECO:0000259" key="16">
    <source>
        <dbReference type="PROSITE" id="PS52039"/>
    </source>
</evidence>
<keyword evidence="4" id="KW-0479">Metal-binding</keyword>
<dbReference type="InterPro" id="IPR013497">
    <property type="entry name" value="Topo_IA_cen"/>
</dbReference>
<evidence type="ECO:0000256" key="9">
    <source>
        <dbReference type="ARBA" id="ARBA00023125"/>
    </source>
</evidence>
<dbReference type="Gene3D" id="1.10.290.10">
    <property type="entry name" value="Topoisomerase I, domain 4"/>
    <property type="match status" value="1"/>
</dbReference>
<sequence>MPKDLVIVESPAKARTIGRILGSSFDVQASMGHVRDIATKGNKDDVVRGVEISDGAFVPRYSVIRGKGQVIKGLKPAAREAANIYLATDPDREGEAIAWHLIEAIGIDASKVKRVVFHEITKPAIEEAFANPGKLDTDLVNAQQARSILDLIVGFKLSPVLWRKVKTGLSAGRVQSVAVRMIVDKEKEITDFVKKEFWNIDALVSTINTSSIKSTLVTINDQKSVISDKNRSDEVLEDLGEARFAVSRFETRESTRKPSAPFITSTLQQDASRALRFSASRTMNVAQQLYEGKAIEGAEVVGLITYMRTDSTNVASSAYTETRDYINQKFGSAYLPDKARVYSRRVQGAQEAHEAIRPTSIFRTPDSLKSFLEPDQHRLYTLIWKRMVSSQMTDSKFDRTTIDINAEGTVTKDIYGFRSIGTVPKFDGFRVIYSEGKDDEEDEEGVQQLPRFDRGQELICKGLDPQQKFTQPPPRFSEATLIRNLEKEGIGRPSTYASILNTIRDRDYVILDRGRFHPTLLGEVVTEFLAKYFTNILDIGFTSEMEKTLDDIAKGNAKWNPSLMEFFKPFDETVEDVLVEAPRIDRRELQEETDKYCEKCERPMVIRLGKYGRFLSCSGFPDCKNSGPLTIGVACPKCETGELVERTRLKRNTRFYGCINYKSLDCDIAVNIKPLSQPCPQCHWLLLPSGQSNARCASKECGFRGPIEIN</sequence>
<dbReference type="SUPFAM" id="SSF56712">
    <property type="entry name" value="Prokaryotic type I DNA topoisomerase"/>
    <property type="match status" value="1"/>
</dbReference>
<dbReference type="AlphaFoldDB" id="A0A381UDK3"/>
<keyword evidence="7" id="KW-0460">Magnesium</keyword>
<dbReference type="InterPro" id="IPR034149">
    <property type="entry name" value="TOPRIM_TopoI"/>
</dbReference>
<dbReference type="Pfam" id="PF01396">
    <property type="entry name" value="Zn_ribbon_Top1"/>
    <property type="match status" value="2"/>
</dbReference>
<dbReference type="GO" id="GO:0005694">
    <property type="term" value="C:chromosome"/>
    <property type="evidence" value="ECO:0007669"/>
    <property type="project" value="InterPro"/>
</dbReference>
<keyword evidence="10" id="KW-0413">Isomerase</keyword>
<dbReference type="EC" id="5.6.2.1" evidence="3"/>
<dbReference type="Gene3D" id="2.70.20.10">
    <property type="entry name" value="Topoisomerase I, domain 3"/>
    <property type="match status" value="1"/>
</dbReference>
<evidence type="ECO:0000256" key="5">
    <source>
        <dbReference type="ARBA" id="ARBA00022771"/>
    </source>
</evidence>
<evidence type="ECO:0000256" key="1">
    <source>
        <dbReference type="ARBA" id="ARBA00000213"/>
    </source>
</evidence>
<keyword evidence="6" id="KW-0862">Zinc</keyword>
<dbReference type="SUPFAM" id="SSF57783">
    <property type="entry name" value="Zinc beta-ribbon"/>
    <property type="match status" value="1"/>
</dbReference>
<evidence type="ECO:0000313" key="17">
    <source>
        <dbReference type="EMBL" id="SVA26292.1"/>
    </source>
</evidence>
<evidence type="ECO:0000259" key="15">
    <source>
        <dbReference type="PROSITE" id="PS50880"/>
    </source>
</evidence>
<dbReference type="PANTHER" id="PTHR42785:SF1">
    <property type="entry name" value="DNA TOPOISOMERASE"/>
    <property type="match status" value="1"/>
</dbReference>
<dbReference type="Gene3D" id="3.40.50.140">
    <property type="match status" value="1"/>
</dbReference>
<dbReference type="InterPro" id="IPR013498">
    <property type="entry name" value="Topo_IA_Znf"/>
</dbReference>
<organism evidence="17">
    <name type="scientific">marine metagenome</name>
    <dbReference type="NCBI Taxonomy" id="408172"/>
    <lineage>
        <taxon>unclassified sequences</taxon>
        <taxon>metagenomes</taxon>
        <taxon>ecological metagenomes</taxon>
    </lineage>
</organism>
<dbReference type="InterPro" id="IPR003602">
    <property type="entry name" value="Topo_IA_DNA-bd_dom"/>
</dbReference>
<evidence type="ECO:0000256" key="3">
    <source>
        <dbReference type="ARBA" id="ARBA00012891"/>
    </source>
</evidence>
<dbReference type="CDD" id="cd03363">
    <property type="entry name" value="TOPRIM_TopoIA_TopoI"/>
    <property type="match status" value="1"/>
</dbReference>
<dbReference type="NCBIfam" id="TIGR01051">
    <property type="entry name" value="topA_bact"/>
    <property type="match status" value="1"/>
</dbReference>
<dbReference type="Pfam" id="PF01751">
    <property type="entry name" value="Toprim"/>
    <property type="match status" value="1"/>
</dbReference>
<feature type="domain" description="Toprim" evidence="15">
    <location>
        <begin position="3"/>
        <end position="120"/>
    </location>
</feature>
<dbReference type="HAMAP" id="MF_00952">
    <property type="entry name" value="Topoisom_1_prok"/>
    <property type="match status" value="1"/>
</dbReference>
<evidence type="ECO:0000256" key="4">
    <source>
        <dbReference type="ARBA" id="ARBA00022723"/>
    </source>
</evidence>
<keyword evidence="5" id="KW-0863">Zinc-finger</keyword>
<dbReference type="Pfam" id="PF01131">
    <property type="entry name" value="Topoisom_bac"/>
    <property type="match status" value="1"/>
</dbReference>
<gene>
    <name evidence="17" type="ORF">METZ01_LOCUS79146</name>
</gene>
<evidence type="ECO:0000256" key="2">
    <source>
        <dbReference type="ARBA" id="ARBA00009446"/>
    </source>
</evidence>
<dbReference type="InterPro" id="IPR028612">
    <property type="entry name" value="Topoisom_1_IA"/>
</dbReference>
<evidence type="ECO:0000256" key="8">
    <source>
        <dbReference type="ARBA" id="ARBA00023029"/>
    </source>
</evidence>
<dbReference type="InterPro" id="IPR003601">
    <property type="entry name" value="Topo_IA_2"/>
</dbReference>
<name>A0A381UDK3_9ZZZZ</name>
<evidence type="ECO:0000256" key="10">
    <source>
        <dbReference type="ARBA" id="ARBA00023235"/>
    </source>
</evidence>
<dbReference type="GO" id="GO:0003677">
    <property type="term" value="F:DNA binding"/>
    <property type="evidence" value="ECO:0007669"/>
    <property type="project" value="UniProtKB-KW"/>
</dbReference>
<protein>
    <recommendedName>
        <fullName evidence="3">DNA topoisomerase</fullName>
        <ecNumber evidence="3">5.6.2.1</ecNumber>
    </recommendedName>
    <alternativeName>
        <fullName evidence="14">Omega-protein</fullName>
    </alternativeName>
    <alternativeName>
        <fullName evidence="13">Relaxing enzyme</fullName>
    </alternativeName>
    <alternativeName>
        <fullName evidence="11">Swivelase</fullName>
    </alternativeName>
    <alternativeName>
        <fullName evidence="12">Untwisting enzyme</fullName>
    </alternativeName>
</protein>
<evidence type="ECO:0000256" key="13">
    <source>
        <dbReference type="ARBA" id="ARBA00032235"/>
    </source>
</evidence>
<dbReference type="SMART" id="SM00493">
    <property type="entry name" value="TOPRIM"/>
    <property type="match status" value="1"/>
</dbReference>
<dbReference type="CDD" id="cd00186">
    <property type="entry name" value="TOP1Ac"/>
    <property type="match status" value="1"/>
</dbReference>
<dbReference type="GO" id="GO:0008270">
    <property type="term" value="F:zinc ion binding"/>
    <property type="evidence" value="ECO:0007669"/>
    <property type="project" value="UniProtKB-KW"/>
</dbReference>
<dbReference type="Gene3D" id="3.30.65.10">
    <property type="entry name" value="Bacterial Topoisomerase I, domain 1"/>
    <property type="match status" value="1"/>
</dbReference>
<reference evidence="17" key="1">
    <citation type="submission" date="2018-05" db="EMBL/GenBank/DDBJ databases">
        <authorList>
            <person name="Lanie J.A."/>
            <person name="Ng W.-L."/>
            <person name="Kazmierczak K.M."/>
            <person name="Andrzejewski T.M."/>
            <person name="Davidsen T.M."/>
            <person name="Wayne K.J."/>
            <person name="Tettelin H."/>
            <person name="Glass J.I."/>
            <person name="Rusch D."/>
            <person name="Podicherti R."/>
            <person name="Tsui H.-C.T."/>
            <person name="Winkler M.E."/>
        </authorList>
    </citation>
    <scope>NUCLEOTIDE SEQUENCE</scope>
</reference>
<accession>A0A381UDK3</accession>
<dbReference type="EMBL" id="UINC01006232">
    <property type="protein sequence ID" value="SVA26292.1"/>
    <property type="molecule type" value="Genomic_DNA"/>
</dbReference>
<keyword evidence="9" id="KW-0238">DNA-binding</keyword>
<dbReference type="InterPro" id="IPR013826">
    <property type="entry name" value="Topo_IA_cen_sub3"/>
</dbReference>
<dbReference type="InterPro" id="IPR005733">
    <property type="entry name" value="TopoI_bac-type"/>
</dbReference>
<dbReference type="PANTHER" id="PTHR42785">
    <property type="entry name" value="DNA TOPOISOMERASE, TYPE IA, CORE"/>
    <property type="match status" value="1"/>
</dbReference>
<dbReference type="PROSITE" id="PS50880">
    <property type="entry name" value="TOPRIM"/>
    <property type="match status" value="1"/>
</dbReference>
<evidence type="ECO:0000256" key="12">
    <source>
        <dbReference type="ARBA" id="ARBA00031985"/>
    </source>
</evidence>
<comment type="similarity">
    <text evidence="2">Belongs to the type IA topoisomerase family.</text>
</comment>
<evidence type="ECO:0000256" key="14">
    <source>
        <dbReference type="ARBA" id="ARBA00032877"/>
    </source>
</evidence>
<dbReference type="PRINTS" id="PR00417">
    <property type="entry name" value="PRTPISMRASEI"/>
</dbReference>
<evidence type="ECO:0000256" key="6">
    <source>
        <dbReference type="ARBA" id="ARBA00022833"/>
    </source>
</evidence>